<dbReference type="InterPro" id="IPR027268">
    <property type="entry name" value="Peptidase_M4/M1_CTD_sf"/>
</dbReference>
<dbReference type="RefSeq" id="WP_034738273.1">
    <property type="nucleotide sequence ID" value="NZ_AWFG01000016.1"/>
</dbReference>
<keyword evidence="1" id="KW-0732">Signal</keyword>
<dbReference type="AlphaFoldDB" id="A0A062UQP7"/>
<evidence type="ECO:0000313" key="4">
    <source>
        <dbReference type="Proteomes" id="UP000027190"/>
    </source>
</evidence>
<dbReference type="Gene3D" id="1.10.390.10">
    <property type="entry name" value="Neutral Protease Domain 2"/>
    <property type="match status" value="1"/>
</dbReference>
<gene>
    <name evidence="3" type="ORF">HY30_14845</name>
</gene>
<dbReference type="EMBL" id="AWFG01000016">
    <property type="protein sequence ID" value="KCZ59397.1"/>
    <property type="molecule type" value="Genomic_DNA"/>
</dbReference>
<protein>
    <recommendedName>
        <fullName evidence="2">Peptidase M61 catalytic domain-containing protein</fullName>
    </recommendedName>
</protein>
<dbReference type="PATRIC" id="fig|1280947.3.peg.1290"/>
<dbReference type="Proteomes" id="UP000027190">
    <property type="component" value="Unassembled WGS sequence"/>
</dbReference>
<proteinExistence type="predicted"/>
<evidence type="ECO:0000313" key="3">
    <source>
        <dbReference type="EMBL" id="KCZ59397.1"/>
    </source>
</evidence>
<dbReference type="OrthoDB" id="7521939at2"/>
<feature type="chain" id="PRO_5001618500" description="Peptidase M61 catalytic domain-containing protein" evidence="1">
    <location>
        <begin position="22"/>
        <end position="503"/>
    </location>
</feature>
<organism evidence="3 4">
    <name type="scientific">Hyphomonas chukchiensis</name>
    <dbReference type="NCBI Taxonomy" id="1280947"/>
    <lineage>
        <taxon>Bacteria</taxon>
        <taxon>Pseudomonadati</taxon>
        <taxon>Pseudomonadota</taxon>
        <taxon>Alphaproteobacteria</taxon>
        <taxon>Hyphomonadales</taxon>
        <taxon>Hyphomonadaceae</taxon>
        <taxon>Hyphomonas</taxon>
    </lineage>
</organism>
<feature type="signal peptide" evidence="1">
    <location>
        <begin position="1"/>
        <end position="21"/>
    </location>
</feature>
<sequence length="503" mass="53852">MMKPGLLAAVLIALSACATTAATSAKADPVDTLLFAPEKADDLSRVMITFTLDGDTDGETIFDFPERWGPDDNLGALISGRSAADAATGAALPVATNGPSVTVTHAPGQRIRLSWTVAQDYDGLPQWGVQRMPGMRPVLQPVYASLIGHTFLPSVEGRDPDVSVSFDRIPTGAAFSQPSPDGTSAPIPLSTAQDSIYALGAYSFADTPSTGVRVATLGGWALSEPEIAATTSFVIRDASKAFGDVPFSQYFVAVTPLPDLPQSSSVIGTGFTESFFILATRNAEATELTHTIVHEILHEWITRRMGVTDEATDPARMWFTEGFTEYYSQLILLDAGLIPLDGFLDNLNGLWAAYQVSPVNTMPSPDLIDHVWDSRETERLPYQRGALLALSWDTTALRNGRPLADAIAALINRADALRETGETPQLTDAAIEEALADAIGPRFKEDLAAHIRKGELLVAESLVLPDCLRTEIAEDHMVRLALAPAADPEACRATLLKALMPPV</sequence>
<dbReference type="eggNOG" id="COG3975">
    <property type="taxonomic scope" value="Bacteria"/>
</dbReference>
<dbReference type="STRING" id="1280947.HY30_14845"/>
<evidence type="ECO:0000256" key="1">
    <source>
        <dbReference type="SAM" id="SignalP"/>
    </source>
</evidence>
<name>A0A062UQP7_9PROT</name>
<reference evidence="3 4" key="1">
    <citation type="journal article" date="2014" name="Antonie Van Leeuwenhoek">
        <title>Hyphomonas beringensis sp. nov. and Hyphomonas chukchiensis sp. nov., isolated from surface seawater of the Bering Sea and Chukchi Sea.</title>
        <authorList>
            <person name="Li C."/>
            <person name="Lai Q."/>
            <person name="Li G."/>
            <person name="Dong C."/>
            <person name="Wang J."/>
            <person name="Liao Y."/>
            <person name="Shao Z."/>
        </authorList>
    </citation>
    <scope>NUCLEOTIDE SEQUENCE [LARGE SCALE GENOMIC DNA]</scope>
    <source>
        <strain evidence="3 4">BH-BN04-4</strain>
    </source>
</reference>
<dbReference type="SUPFAM" id="SSF55486">
    <property type="entry name" value="Metalloproteases ('zincins'), catalytic domain"/>
    <property type="match status" value="1"/>
</dbReference>
<accession>A0A062UQP7</accession>
<dbReference type="InterPro" id="IPR007963">
    <property type="entry name" value="Peptidase_M61_catalytic"/>
</dbReference>
<feature type="domain" description="Peptidase M61 catalytic" evidence="2">
    <location>
        <begin position="290"/>
        <end position="361"/>
    </location>
</feature>
<dbReference type="PROSITE" id="PS51257">
    <property type="entry name" value="PROKAR_LIPOPROTEIN"/>
    <property type="match status" value="1"/>
</dbReference>
<evidence type="ECO:0000259" key="2">
    <source>
        <dbReference type="Pfam" id="PF05299"/>
    </source>
</evidence>
<dbReference type="Pfam" id="PF05299">
    <property type="entry name" value="Peptidase_M61"/>
    <property type="match status" value="1"/>
</dbReference>
<keyword evidence="4" id="KW-1185">Reference proteome</keyword>
<comment type="caution">
    <text evidence="3">The sequence shown here is derived from an EMBL/GenBank/DDBJ whole genome shotgun (WGS) entry which is preliminary data.</text>
</comment>